<evidence type="ECO:0008006" key="6">
    <source>
        <dbReference type="Google" id="ProtNLM"/>
    </source>
</evidence>
<protein>
    <recommendedName>
        <fullName evidence="6">Carbon storage regulator</fullName>
    </recommendedName>
</protein>
<keyword evidence="2" id="KW-0810">Translation regulation</keyword>
<dbReference type="InterPro" id="IPR003751">
    <property type="entry name" value="CsrA"/>
</dbReference>
<gene>
    <name evidence="4" type="ORF">G4Z05_04070</name>
</gene>
<dbReference type="EMBL" id="JAAIUV010000004">
    <property type="protein sequence ID" value="NEX78065.1"/>
    <property type="molecule type" value="Genomic_DNA"/>
</dbReference>
<evidence type="ECO:0000313" key="5">
    <source>
        <dbReference type="Proteomes" id="UP000481621"/>
    </source>
</evidence>
<comment type="caution">
    <text evidence="4">The sequence shown here is derived from an EMBL/GenBank/DDBJ whole genome shotgun (WGS) entry which is preliminary data.</text>
</comment>
<dbReference type="Gene3D" id="2.60.40.4380">
    <property type="entry name" value="Translational regulator CsrA"/>
    <property type="match status" value="2"/>
</dbReference>
<dbReference type="Pfam" id="PF02599">
    <property type="entry name" value="CsrA"/>
    <property type="match status" value="2"/>
</dbReference>
<evidence type="ECO:0000256" key="1">
    <source>
        <dbReference type="ARBA" id="ARBA00022490"/>
    </source>
</evidence>
<dbReference type="GO" id="GO:0006402">
    <property type="term" value="P:mRNA catabolic process"/>
    <property type="evidence" value="ECO:0007669"/>
    <property type="project" value="InterPro"/>
</dbReference>
<dbReference type="PANTHER" id="PTHR34984">
    <property type="entry name" value="CARBON STORAGE REGULATOR"/>
    <property type="match status" value="1"/>
</dbReference>
<dbReference type="InterPro" id="IPR036107">
    <property type="entry name" value="CsrA_sf"/>
</dbReference>
<keyword evidence="5" id="KW-1185">Reference proteome</keyword>
<evidence type="ECO:0000256" key="2">
    <source>
        <dbReference type="ARBA" id="ARBA00022845"/>
    </source>
</evidence>
<dbReference type="GO" id="GO:0045947">
    <property type="term" value="P:negative regulation of translational initiation"/>
    <property type="evidence" value="ECO:0007669"/>
    <property type="project" value="TreeGrafter"/>
</dbReference>
<dbReference type="GO" id="GO:0048027">
    <property type="term" value="F:mRNA 5'-UTR binding"/>
    <property type="evidence" value="ECO:0007669"/>
    <property type="project" value="TreeGrafter"/>
</dbReference>
<proteinExistence type="predicted"/>
<accession>A0A6B3TMA1</accession>
<sequence>MLIIGREIGQSVIIGNEVKVTISQIGSMLRLTFDAPKHIRVHRVKQHPNCTRKLKKGARIIGDTFLIGEDVKVTMLQTKSGLNRLAIDAPKEITISREELYNGILQAEN</sequence>
<reference evidence="4" key="1">
    <citation type="submission" date="2020-02" db="EMBL/GenBank/DDBJ databases">
        <title>Bacillus sedimentmangrovi sp. nov., isolated from sediment of the mangrove ecosystem.</title>
        <authorList>
            <person name="Liu G."/>
        </authorList>
    </citation>
    <scope>NUCLEOTIDE SEQUENCE [LARGE SCALE GENOMIC DNA]</scope>
    <source>
        <strain evidence="4">SgZ-7</strain>
    </source>
</reference>
<keyword evidence="3" id="KW-0694">RNA-binding</keyword>
<dbReference type="SUPFAM" id="SSF117130">
    <property type="entry name" value="CsrA-like"/>
    <property type="match status" value="2"/>
</dbReference>
<dbReference type="AlphaFoldDB" id="A0A6B3TMA1"/>
<evidence type="ECO:0000313" key="4">
    <source>
        <dbReference type="EMBL" id="NEX78065.1"/>
    </source>
</evidence>
<evidence type="ECO:0000256" key="3">
    <source>
        <dbReference type="ARBA" id="ARBA00022884"/>
    </source>
</evidence>
<dbReference type="PANTHER" id="PTHR34984:SF1">
    <property type="entry name" value="CARBON STORAGE REGULATOR"/>
    <property type="match status" value="1"/>
</dbReference>
<dbReference type="GO" id="GO:0005829">
    <property type="term" value="C:cytosol"/>
    <property type="evidence" value="ECO:0007669"/>
    <property type="project" value="TreeGrafter"/>
</dbReference>
<organism evidence="4 5">
    <name type="scientific">Neobacillus thermocopriae</name>
    <dbReference type="NCBI Taxonomy" id="1215031"/>
    <lineage>
        <taxon>Bacteria</taxon>
        <taxon>Bacillati</taxon>
        <taxon>Bacillota</taxon>
        <taxon>Bacilli</taxon>
        <taxon>Bacillales</taxon>
        <taxon>Bacillaceae</taxon>
        <taxon>Neobacillus</taxon>
    </lineage>
</organism>
<keyword evidence="1" id="KW-0963">Cytoplasm</keyword>
<dbReference type="GO" id="GO:0006109">
    <property type="term" value="P:regulation of carbohydrate metabolic process"/>
    <property type="evidence" value="ECO:0007669"/>
    <property type="project" value="InterPro"/>
</dbReference>
<dbReference type="RefSeq" id="WP_163250585.1">
    <property type="nucleotide sequence ID" value="NZ_JAAIUV010000004.1"/>
</dbReference>
<name>A0A6B3TMA1_9BACI</name>
<dbReference type="Proteomes" id="UP000481621">
    <property type="component" value="Unassembled WGS sequence"/>
</dbReference>